<proteinExistence type="predicted"/>
<dbReference type="SUPFAM" id="SSF50242">
    <property type="entry name" value="TIMP-like"/>
    <property type="match status" value="1"/>
</dbReference>
<sequence length="111" mass="12274">MRFIIRPPRETFCDADWVSHVKVDLREEIDLSERAGVCDIRYGVIHLEVFKKPANMDSLPSEVFGSSMGGFSLEEGKEYLLCGGITEEGTLSCIGGQVKTESVEGMVAEWG</sequence>
<keyword evidence="2" id="KW-1185">Reference proteome</keyword>
<comment type="caution">
    <text evidence="1">The sequence shown here is derived from an EMBL/GenBank/DDBJ whole genome shotgun (WGS) entry which is preliminary data.</text>
</comment>
<gene>
    <name evidence="1" type="ORF">PMAYCL1PPCAC_17098</name>
</gene>
<dbReference type="AlphaFoldDB" id="A0AAN5HZZ9"/>
<organism evidence="1 2">
    <name type="scientific">Pristionchus mayeri</name>
    <dbReference type="NCBI Taxonomy" id="1317129"/>
    <lineage>
        <taxon>Eukaryota</taxon>
        <taxon>Metazoa</taxon>
        <taxon>Ecdysozoa</taxon>
        <taxon>Nematoda</taxon>
        <taxon>Chromadorea</taxon>
        <taxon>Rhabditida</taxon>
        <taxon>Rhabditina</taxon>
        <taxon>Diplogasteromorpha</taxon>
        <taxon>Diplogasteroidea</taxon>
        <taxon>Neodiplogasteridae</taxon>
        <taxon>Pristionchus</taxon>
    </lineage>
</organism>
<evidence type="ECO:0000313" key="1">
    <source>
        <dbReference type="EMBL" id="GMR46903.1"/>
    </source>
</evidence>
<dbReference type="EMBL" id="BTRK01000004">
    <property type="protein sequence ID" value="GMR46903.1"/>
    <property type="molecule type" value="Genomic_DNA"/>
</dbReference>
<reference evidence="2" key="1">
    <citation type="submission" date="2022-10" db="EMBL/GenBank/DDBJ databases">
        <title>Genome assembly of Pristionchus species.</title>
        <authorList>
            <person name="Yoshida K."/>
            <person name="Sommer R.J."/>
        </authorList>
    </citation>
    <scope>NUCLEOTIDE SEQUENCE [LARGE SCALE GENOMIC DNA]</scope>
    <source>
        <strain evidence="2">RS5460</strain>
    </source>
</reference>
<dbReference type="Gene3D" id="2.40.50.120">
    <property type="match status" value="1"/>
</dbReference>
<name>A0AAN5HZZ9_9BILA</name>
<evidence type="ECO:0000313" key="2">
    <source>
        <dbReference type="Proteomes" id="UP001328107"/>
    </source>
</evidence>
<protein>
    <submittedName>
        <fullName evidence="1">Uncharacterized protein</fullName>
    </submittedName>
</protein>
<dbReference type="InterPro" id="IPR008993">
    <property type="entry name" value="TIMP-like_OB-fold"/>
</dbReference>
<dbReference type="Proteomes" id="UP001328107">
    <property type="component" value="Unassembled WGS sequence"/>
</dbReference>
<accession>A0AAN5HZZ9</accession>